<dbReference type="AlphaFoldDB" id="A0A0M2GNR0"/>
<accession>A0A0M2GNR0</accession>
<comment type="caution">
    <text evidence="1">The sequence shown here is derived from an EMBL/GenBank/DDBJ whole genome shotgun (WGS) entry which is preliminary data.</text>
</comment>
<reference evidence="2" key="1">
    <citation type="submission" date="2015-02" db="EMBL/GenBank/DDBJ databases">
        <authorList>
            <person name="Ju K.-S."/>
            <person name="Doroghazi J.R."/>
            <person name="Metcalf W."/>
        </authorList>
    </citation>
    <scope>NUCLEOTIDE SEQUENCE [LARGE SCALE GENOMIC DNA]</scope>
    <source>
        <strain evidence="2">NRRL B-16380</strain>
    </source>
</reference>
<proteinExistence type="predicted"/>
<dbReference type="Proteomes" id="UP000034786">
    <property type="component" value="Unassembled WGS sequence"/>
</dbReference>
<organism evidence="1 2">
    <name type="scientific">Streptomyces variegatus</name>
    <dbReference type="NCBI Taxonomy" id="284040"/>
    <lineage>
        <taxon>Bacteria</taxon>
        <taxon>Bacillati</taxon>
        <taxon>Actinomycetota</taxon>
        <taxon>Actinomycetes</taxon>
        <taxon>Kitasatosporales</taxon>
        <taxon>Streptomycetaceae</taxon>
        <taxon>Streptomyces</taxon>
    </lineage>
</organism>
<evidence type="ECO:0000313" key="1">
    <source>
        <dbReference type="EMBL" id="KJK39714.1"/>
    </source>
</evidence>
<dbReference type="PATRIC" id="fig|284040.3.peg.6822"/>
<dbReference type="EMBL" id="JYJH01000006">
    <property type="protein sequence ID" value="KJK39714.1"/>
    <property type="molecule type" value="Genomic_DNA"/>
</dbReference>
<dbReference type="RefSeq" id="WP_031134880.1">
    <property type="nucleotide sequence ID" value="NZ_JYJH01000006.1"/>
</dbReference>
<name>A0A0M2GNR0_9ACTN</name>
<sequence>MCRITAAGKEAAVARFLQEFPQALRSGRGHPALRGCDDVTWADFPGCSAGVPALLGSLLDPDAASEAERVLCNVLMDGVFTLGPAVPAALPFLLRLAADPAVPVRTELVEVLLVVAELSHSVDGGSEQAIRFLGSDRDHPERARCRAVFSEHAELVRGLLDDRTLPDGLIPPDERASLLKAAMP</sequence>
<evidence type="ECO:0000313" key="2">
    <source>
        <dbReference type="Proteomes" id="UP000034786"/>
    </source>
</evidence>
<gene>
    <name evidence="1" type="ORF">UK15_11875</name>
</gene>
<keyword evidence="2" id="KW-1185">Reference proteome</keyword>
<protein>
    <submittedName>
        <fullName evidence="1">Uncharacterized protein</fullName>
    </submittedName>
</protein>
<dbReference type="STRING" id="284040.UK15_11875"/>